<reference evidence="2 3" key="1">
    <citation type="submission" date="2011-12" db="EMBL/GenBank/DDBJ databases">
        <title>Whole genome shotgun sequence of Gordonia effusa NBRC 100432.</title>
        <authorList>
            <person name="Yoshida I."/>
            <person name="Takarada H."/>
            <person name="Hosoyama A."/>
            <person name="Tsuchikane K."/>
            <person name="Katsumata H."/>
            <person name="Yamazaki S."/>
            <person name="Fujita N."/>
        </authorList>
    </citation>
    <scope>NUCLEOTIDE SEQUENCE [LARGE SCALE GENOMIC DNA]</scope>
    <source>
        <strain evidence="2 3">NBRC 100432</strain>
    </source>
</reference>
<protein>
    <submittedName>
        <fullName evidence="2">Uncharacterized protein</fullName>
    </submittedName>
</protein>
<name>H0R420_9ACTN</name>
<dbReference type="AlphaFoldDB" id="H0R420"/>
<proteinExistence type="predicted"/>
<evidence type="ECO:0000256" key="1">
    <source>
        <dbReference type="SAM" id="MobiDB-lite"/>
    </source>
</evidence>
<feature type="region of interest" description="Disordered" evidence="1">
    <location>
        <begin position="1"/>
        <end position="33"/>
    </location>
</feature>
<accession>H0R420</accession>
<evidence type="ECO:0000313" key="2">
    <source>
        <dbReference type="EMBL" id="GAB19821.1"/>
    </source>
</evidence>
<dbReference type="Proteomes" id="UP000035034">
    <property type="component" value="Unassembled WGS sequence"/>
</dbReference>
<evidence type="ECO:0000313" key="3">
    <source>
        <dbReference type="Proteomes" id="UP000035034"/>
    </source>
</evidence>
<dbReference type="EMBL" id="BAEH01000095">
    <property type="protein sequence ID" value="GAB19821.1"/>
    <property type="molecule type" value="Genomic_DNA"/>
</dbReference>
<gene>
    <name evidence="2" type="ORF">GOEFS_095_00560</name>
</gene>
<comment type="caution">
    <text evidence="2">The sequence shown here is derived from an EMBL/GenBank/DDBJ whole genome shotgun (WGS) entry which is preliminary data.</text>
</comment>
<sequence>MTPGPNTHSPRTRSKPAPVDVLGTETDTGHETVPGRAGLIATRVEFSAGRMAVMTRGANGDEPKSIAVIIRGATFDIDVLSTRERSDPRARCQSL</sequence>
<dbReference type="STRING" id="1077974.GOEFS_095_00560"/>
<organism evidence="2 3">
    <name type="scientific">Gordonia effusa NBRC 100432</name>
    <dbReference type="NCBI Taxonomy" id="1077974"/>
    <lineage>
        <taxon>Bacteria</taxon>
        <taxon>Bacillati</taxon>
        <taxon>Actinomycetota</taxon>
        <taxon>Actinomycetes</taxon>
        <taxon>Mycobacteriales</taxon>
        <taxon>Gordoniaceae</taxon>
        <taxon>Gordonia</taxon>
    </lineage>
</organism>
<keyword evidence="3" id="KW-1185">Reference proteome</keyword>